<dbReference type="AlphaFoldDB" id="A0A8X8AR91"/>
<dbReference type="InterPro" id="IPR001701">
    <property type="entry name" value="Glyco_hydro_9"/>
</dbReference>
<keyword evidence="11" id="KW-1185">Reference proteome</keyword>
<comment type="caution">
    <text evidence="10">The sequence shown here is derived from an EMBL/GenBank/DDBJ whole genome shotgun (WGS) entry which is preliminary data.</text>
</comment>
<dbReference type="Pfam" id="PF00759">
    <property type="entry name" value="Glyco_hydro_9"/>
    <property type="match status" value="1"/>
</dbReference>
<dbReference type="EC" id="3.2.1.4" evidence="3"/>
<keyword evidence="7" id="KW-0326">Glycosidase</keyword>
<dbReference type="Gene3D" id="1.50.10.10">
    <property type="match status" value="1"/>
</dbReference>
<evidence type="ECO:0000256" key="1">
    <source>
        <dbReference type="ARBA" id="ARBA00000966"/>
    </source>
</evidence>
<sequence>MISCFTRKLLILFVRRESSKENPNVVEGAMVAGPDIHDVFRDVRSNSNYTEPTLTGNAGLVAALVALSGAKHMFDKNRMFYAVPPSFPDSPPPPQAPWTP</sequence>
<dbReference type="SUPFAM" id="SSF48208">
    <property type="entry name" value="Six-hairpin glycosidases"/>
    <property type="match status" value="1"/>
</dbReference>
<organism evidence="10 11">
    <name type="scientific">Brassica carinata</name>
    <name type="common">Ethiopian mustard</name>
    <name type="synonym">Abyssinian cabbage</name>
    <dbReference type="NCBI Taxonomy" id="52824"/>
    <lineage>
        <taxon>Eukaryota</taxon>
        <taxon>Viridiplantae</taxon>
        <taxon>Streptophyta</taxon>
        <taxon>Embryophyta</taxon>
        <taxon>Tracheophyta</taxon>
        <taxon>Spermatophyta</taxon>
        <taxon>Magnoliopsida</taxon>
        <taxon>eudicotyledons</taxon>
        <taxon>Gunneridae</taxon>
        <taxon>Pentapetalae</taxon>
        <taxon>rosids</taxon>
        <taxon>malvids</taxon>
        <taxon>Brassicales</taxon>
        <taxon>Brassicaceae</taxon>
        <taxon>Brassiceae</taxon>
        <taxon>Brassica</taxon>
    </lineage>
</organism>
<proteinExistence type="inferred from homology"/>
<evidence type="ECO:0000313" key="11">
    <source>
        <dbReference type="Proteomes" id="UP000886595"/>
    </source>
</evidence>
<dbReference type="InterPro" id="IPR008928">
    <property type="entry name" value="6-hairpin_glycosidase_sf"/>
</dbReference>
<comment type="catalytic activity">
    <reaction evidence="1">
        <text>Endohydrolysis of (1-&gt;4)-beta-D-glucosidic linkages in cellulose, lichenin and cereal beta-D-glucans.</text>
        <dbReference type="EC" id="3.2.1.4"/>
    </reaction>
</comment>
<comment type="similarity">
    <text evidence="2">Belongs to the glycosyl hydrolase 9 (cellulase E) family.</text>
</comment>
<evidence type="ECO:0000256" key="2">
    <source>
        <dbReference type="ARBA" id="ARBA00007072"/>
    </source>
</evidence>
<evidence type="ECO:0000256" key="6">
    <source>
        <dbReference type="ARBA" id="ARBA00023277"/>
    </source>
</evidence>
<protein>
    <recommendedName>
        <fullName evidence="3">cellulase</fullName>
        <ecNumber evidence="3">3.2.1.4</ecNumber>
    </recommendedName>
</protein>
<evidence type="ECO:0000313" key="10">
    <source>
        <dbReference type="EMBL" id="KAG2309427.1"/>
    </source>
</evidence>
<keyword evidence="6" id="KW-0119">Carbohydrate metabolism</keyword>
<accession>A0A8X8AR91</accession>
<gene>
    <name evidence="10" type="ORF">Bca52824_029175</name>
</gene>
<keyword evidence="4" id="KW-0378">Hydrolase</keyword>
<dbReference type="EMBL" id="JAAMPC010000006">
    <property type="protein sequence ID" value="KAG2309427.1"/>
    <property type="molecule type" value="Genomic_DNA"/>
</dbReference>
<dbReference type="GO" id="GO:0030245">
    <property type="term" value="P:cellulose catabolic process"/>
    <property type="evidence" value="ECO:0007669"/>
    <property type="project" value="UniProtKB-KW"/>
</dbReference>
<evidence type="ECO:0000256" key="8">
    <source>
        <dbReference type="ARBA" id="ARBA00023326"/>
    </source>
</evidence>
<evidence type="ECO:0000256" key="5">
    <source>
        <dbReference type="ARBA" id="ARBA00023001"/>
    </source>
</evidence>
<reference evidence="10 11" key="1">
    <citation type="submission" date="2020-02" db="EMBL/GenBank/DDBJ databases">
        <authorList>
            <person name="Ma Q."/>
            <person name="Huang Y."/>
            <person name="Song X."/>
            <person name="Pei D."/>
        </authorList>
    </citation>
    <scope>NUCLEOTIDE SEQUENCE [LARGE SCALE GENOMIC DNA]</scope>
    <source>
        <strain evidence="10">Sxm20200214</strain>
        <tissue evidence="10">Leaf</tissue>
    </source>
</reference>
<evidence type="ECO:0000256" key="4">
    <source>
        <dbReference type="ARBA" id="ARBA00022801"/>
    </source>
</evidence>
<name>A0A8X8AR91_BRACI</name>
<dbReference type="InterPro" id="IPR012341">
    <property type="entry name" value="6hp_glycosidase-like_sf"/>
</dbReference>
<keyword evidence="5" id="KW-0136">Cellulose degradation</keyword>
<evidence type="ECO:0000256" key="7">
    <source>
        <dbReference type="ARBA" id="ARBA00023295"/>
    </source>
</evidence>
<keyword evidence="8" id="KW-0624">Polysaccharide degradation</keyword>
<evidence type="ECO:0000259" key="9">
    <source>
        <dbReference type="Pfam" id="PF00759"/>
    </source>
</evidence>
<evidence type="ECO:0000256" key="3">
    <source>
        <dbReference type="ARBA" id="ARBA00012601"/>
    </source>
</evidence>
<dbReference type="PANTHER" id="PTHR22298">
    <property type="entry name" value="ENDO-1,4-BETA-GLUCANASE"/>
    <property type="match status" value="1"/>
</dbReference>
<dbReference type="Proteomes" id="UP000886595">
    <property type="component" value="Unassembled WGS sequence"/>
</dbReference>
<dbReference type="GO" id="GO:0008810">
    <property type="term" value="F:cellulase activity"/>
    <property type="evidence" value="ECO:0007669"/>
    <property type="project" value="UniProtKB-EC"/>
</dbReference>
<feature type="domain" description="Glycoside hydrolase family 9" evidence="9">
    <location>
        <begin position="17"/>
        <end position="64"/>
    </location>
</feature>